<evidence type="ECO:0000313" key="2">
    <source>
        <dbReference type="EMBL" id="QXN75198.1"/>
    </source>
</evidence>
<feature type="domain" description="Replication-associated protein ORF2/G2P" evidence="1">
    <location>
        <begin position="106"/>
        <end position="204"/>
    </location>
</feature>
<proteinExistence type="predicted"/>
<dbReference type="Pfam" id="PF23343">
    <property type="entry name" value="REP_ORF2-G2P"/>
    <property type="match status" value="1"/>
</dbReference>
<evidence type="ECO:0000259" key="1">
    <source>
        <dbReference type="Pfam" id="PF23343"/>
    </source>
</evidence>
<dbReference type="EMBL" id="MZ089787">
    <property type="protein sequence ID" value="QXN75198.1"/>
    <property type="molecule type" value="Genomic_DNA"/>
</dbReference>
<protein>
    <submittedName>
        <fullName evidence="2">Replication initiator protein</fullName>
    </submittedName>
</protein>
<dbReference type="InterPro" id="IPR056906">
    <property type="entry name" value="ORF2/G2P_dom"/>
</dbReference>
<name>A0A8F5MJ95_9VIRU</name>
<reference evidence="2" key="1">
    <citation type="submission" date="2021-04" db="EMBL/GenBank/DDBJ databases">
        <title>Genomes of microviruses identified in yellow-bellied marmot fecal samples.</title>
        <authorList>
            <person name="Varsani A."/>
            <person name="Kraberger S."/>
            <person name="Chatterjee A."/>
            <person name="Richet C."/>
            <person name="Fontenele R.S."/>
            <person name="Schmidlin K."/>
            <person name="Blumstein D.T."/>
        </authorList>
    </citation>
    <scope>NUCLEOTIDE SEQUENCE</scope>
    <source>
        <strain evidence="2">Mar41</strain>
    </source>
</reference>
<sequence>MSFYFVCVPFLFGMVDFIISLSSCSLRKSSKMACLHPIAIKNKRYAGQPADYVASMLTLYPEDIARQTLMVPCGKCPECLRANRNAWYVRLNRELACQKRRNGMSYFITITINPLHYDKAFENPASFIRSFFERIRHAFGYSIKHALFQELSPEKNRLHFHGLLFGRRIDLRKLHKIVRDLGFIWIIPANSRVIRYCVKYVTKSISDFESAGVDFDRRYRRKFVSAHVGDDIVGVPVPSFDTRTWSFYDSRTGVTFSYSIPRYYDRYLSETESRKRHAEAGLLFCRASGLPFPARVCLEVLQELFSGVIPERLNDSSILNRLYKLNIRSIFAQSPKLPRSNFNDIEPNYNF</sequence>
<accession>A0A8F5MJ95</accession>
<organism evidence="2">
    <name type="scientific">Microvirus mar41</name>
    <dbReference type="NCBI Taxonomy" id="2851176"/>
    <lineage>
        <taxon>Viruses</taxon>
        <taxon>Monodnaviria</taxon>
        <taxon>Sangervirae</taxon>
        <taxon>Phixviricota</taxon>
        <taxon>Malgrandaviricetes</taxon>
        <taxon>Petitvirales</taxon>
        <taxon>Microviridae</taxon>
    </lineage>
</organism>